<feature type="transmembrane region" description="Helical" evidence="4">
    <location>
        <begin position="398"/>
        <end position="422"/>
    </location>
</feature>
<evidence type="ECO:0000313" key="6">
    <source>
        <dbReference type="Proteomes" id="UP000708208"/>
    </source>
</evidence>
<keyword evidence="4" id="KW-1133">Transmembrane helix</keyword>
<feature type="transmembrane region" description="Helical" evidence="4">
    <location>
        <begin position="264"/>
        <end position="285"/>
    </location>
</feature>
<feature type="binding site" evidence="1">
    <location>
        <position position="371"/>
    </location>
    <ligand>
        <name>Na(+)</name>
        <dbReference type="ChEBI" id="CHEBI:29101"/>
        <label>1</label>
    </ligand>
</feature>
<protein>
    <recommendedName>
        <fullName evidence="7">Sodium-dependent serotonin transporter</fullName>
    </recommendedName>
</protein>
<feature type="transmembrane region" description="Helical" evidence="4">
    <location>
        <begin position="513"/>
        <end position="534"/>
    </location>
</feature>
<dbReference type="GO" id="GO:0005335">
    <property type="term" value="F:serotonin:sodium:chloride symporter activity"/>
    <property type="evidence" value="ECO:0007669"/>
    <property type="project" value="TreeGrafter"/>
</dbReference>
<evidence type="ECO:0008006" key="7">
    <source>
        <dbReference type="Google" id="ProtNLM"/>
    </source>
</evidence>
<feature type="transmembrane region" description="Helical" evidence="4">
    <location>
        <begin position="215"/>
        <end position="235"/>
    </location>
</feature>
<dbReference type="GO" id="GO:0005886">
    <property type="term" value="C:plasma membrane"/>
    <property type="evidence" value="ECO:0007669"/>
    <property type="project" value="TreeGrafter"/>
</dbReference>
<feature type="disulfide bond" evidence="2">
    <location>
        <begin position="133"/>
        <end position="142"/>
    </location>
</feature>
<dbReference type="PANTHER" id="PTHR11616">
    <property type="entry name" value="SODIUM/CHLORIDE DEPENDENT TRANSPORTER"/>
    <property type="match status" value="1"/>
</dbReference>
<dbReference type="GO" id="GO:0051378">
    <property type="term" value="F:serotonin binding"/>
    <property type="evidence" value="ECO:0007669"/>
    <property type="project" value="TreeGrafter"/>
</dbReference>
<dbReference type="GO" id="GO:0046872">
    <property type="term" value="F:metal ion binding"/>
    <property type="evidence" value="ECO:0007669"/>
    <property type="project" value="UniProtKB-KW"/>
</dbReference>
<evidence type="ECO:0000256" key="2">
    <source>
        <dbReference type="PIRSR" id="PIRSR600175-2"/>
    </source>
</evidence>
<keyword evidence="4" id="KW-0812">Transmembrane</keyword>
<feature type="binding site" evidence="1">
    <location>
        <position position="303"/>
    </location>
    <ligand>
        <name>Na(+)</name>
        <dbReference type="ChEBI" id="CHEBI:29101"/>
        <label>1</label>
    </ligand>
</feature>
<dbReference type="GO" id="GO:0098793">
    <property type="term" value="C:presynapse"/>
    <property type="evidence" value="ECO:0007669"/>
    <property type="project" value="GOC"/>
</dbReference>
<dbReference type="PROSITE" id="PS50267">
    <property type="entry name" value="NA_NEUROTRAN_SYMP_3"/>
    <property type="match status" value="1"/>
</dbReference>
<accession>A0A8J2J7N2</accession>
<dbReference type="Pfam" id="PF00209">
    <property type="entry name" value="SNF"/>
    <property type="match status" value="1"/>
</dbReference>
<dbReference type="Proteomes" id="UP000708208">
    <property type="component" value="Unassembled WGS sequence"/>
</dbReference>
<feature type="transmembrane region" description="Helical" evidence="4">
    <location>
        <begin position="470"/>
        <end position="493"/>
    </location>
</feature>
<keyword evidence="6" id="KW-1185">Reference proteome</keyword>
<dbReference type="InterPro" id="IPR000175">
    <property type="entry name" value="Na/ntran_symport"/>
</dbReference>
<keyword evidence="4" id="KW-0472">Membrane</keyword>
<feature type="binding site" evidence="1">
    <location>
        <position position="271"/>
    </location>
    <ligand>
        <name>Na(+)</name>
        <dbReference type="ChEBI" id="CHEBI:29101"/>
        <label>1</label>
    </ligand>
</feature>
<dbReference type="AlphaFoldDB" id="A0A8J2J7N2"/>
<sequence length="570" mass="64004">MQDLYSSASPRYSRKHRSSSLADKDLKTNTGTLPIACGSDGRETWGGGAFLIPYCIMLVVGGLPLFYMELALGQHYRSGCLTVWRRICPALKGIGYAICIIDLYVGMHYNTIIGWAVYYLVASFQSELPWLKCNQTWNTENCSTMDEMGRLNETNNTYLSTPAKEYYEREVLEMNKANGIDDIGPIKFSLAMCVLFVFILVYFSLWKGVRSTGKVVWFTALAPYVILFILLIRGITLPGAADGISFYLTPKWEKLGEIKVWTDAAIQIFFSLGPGFGTLLALASYNKFHNNCYRDAIVTSTVNCLTSFLAGFVVFSVLGYMANKQNKKIDEMGIEGFGLVFIVYPEAIATMPLSNFWSIIFFIMLITLGLDSTFGGLEAVITALCDEYPRILGRHREVFVAGLLVFVFICSLPTCTYGGTYLVTLMNIYGPGISTLFIVFLEAVGVSWFYGVERFERDIERMIGKKPCMYWTCCWAIISPVFIFVLFVSSIVFNEDISTPAYTYPKWSITVGLLLTSSSLVCIPLYIFYLYFITPGTFYQRVQKMITPVESSDVMVYNPTLTTANYGTTV</sequence>
<gene>
    <name evidence="5" type="ORF">AFUS01_LOCUS4867</name>
</gene>
<feature type="transmembrane region" description="Helical" evidence="4">
    <location>
        <begin position="428"/>
        <end position="450"/>
    </location>
</feature>
<reference evidence="5" key="1">
    <citation type="submission" date="2021-06" db="EMBL/GenBank/DDBJ databases">
        <authorList>
            <person name="Hodson N. C."/>
            <person name="Mongue J. A."/>
            <person name="Jaron S. K."/>
        </authorList>
    </citation>
    <scope>NUCLEOTIDE SEQUENCE</scope>
</reference>
<feature type="binding site" evidence="1">
    <location>
        <position position="372"/>
    </location>
    <ligand>
        <name>Na(+)</name>
        <dbReference type="ChEBI" id="CHEBI:29101"/>
        <label>1</label>
    </ligand>
</feature>
<comment type="caution">
    <text evidence="5">The sequence shown here is derived from an EMBL/GenBank/DDBJ whole genome shotgun (WGS) entry which is preliminary data.</text>
</comment>
<keyword evidence="1" id="KW-0479">Metal-binding</keyword>
<dbReference type="PANTHER" id="PTHR11616:SF279">
    <property type="entry name" value="SODIUM-DEPENDENT SEROTONIN TRANSPORTER"/>
    <property type="match status" value="1"/>
</dbReference>
<dbReference type="GO" id="GO:0006865">
    <property type="term" value="P:amino acid transport"/>
    <property type="evidence" value="ECO:0007669"/>
    <property type="project" value="TreeGrafter"/>
</dbReference>
<proteinExistence type="predicted"/>
<keyword evidence="2" id="KW-1015">Disulfide bond</keyword>
<dbReference type="OrthoDB" id="6581954at2759"/>
<feature type="transmembrane region" description="Helical" evidence="4">
    <location>
        <begin position="356"/>
        <end position="377"/>
    </location>
</feature>
<evidence type="ECO:0000256" key="4">
    <source>
        <dbReference type="SAM" id="Phobius"/>
    </source>
</evidence>
<feature type="transmembrane region" description="Helical" evidence="4">
    <location>
        <begin position="297"/>
        <end position="322"/>
    </location>
</feature>
<name>A0A8J2J7N2_9HEXA</name>
<evidence type="ECO:0000256" key="1">
    <source>
        <dbReference type="PIRSR" id="PIRSR600175-1"/>
    </source>
</evidence>
<organism evidence="5 6">
    <name type="scientific">Allacma fusca</name>
    <dbReference type="NCBI Taxonomy" id="39272"/>
    <lineage>
        <taxon>Eukaryota</taxon>
        <taxon>Metazoa</taxon>
        <taxon>Ecdysozoa</taxon>
        <taxon>Arthropoda</taxon>
        <taxon>Hexapoda</taxon>
        <taxon>Collembola</taxon>
        <taxon>Symphypleona</taxon>
        <taxon>Sminthuridae</taxon>
        <taxon>Allacma</taxon>
    </lineage>
</organism>
<feature type="transmembrane region" description="Helical" evidence="4">
    <location>
        <begin position="51"/>
        <end position="72"/>
    </location>
</feature>
<feature type="transmembrane region" description="Helical" evidence="4">
    <location>
        <begin position="183"/>
        <end position="203"/>
    </location>
</feature>
<feature type="compositionally biased region" description="Polar residues" evidence="3">
    <location>
        <begin position="1"/>
        <end position="10"/>
    </location>
</feature>
<feature type="transmembrane region" description="Helical" evidence="4">
    <location>
        <begin position="93"/>
        <end position="121"/>
    </location>
</feature>
<feature type="binding site" evidence="1">
    <location>
        <position position="368"/>
    </location>
    <ligand>
        <name>Na(+)</name>
        <dbReference type="ChEBI" id="CHEBI:29101"/>
        <label>1</label>
    </ligand>
</feature>
<dbReference type="EMBL" id="CAJVCH010030715">
    <property type="protein sequence ID" value="CAG7709883.1"/>
    <property type="molecule type" value="Genomic_DNA"/>
</dbReference>
<evidence type="ECO:0000256" key="3">
    <source>
        <dbReference type="SAM" id="MobiDB-lite"/>
    </source>
</evidence>
<keyword evidence="1" id="KW-0915">Sodium</keyword>
<dbReference type="PROSITE" id="PS00754">
    <property type="entry name" value="NA_NEUROTRAN_SYMP_2"/>
    <property type="match status" value="1"/>
</dbReference>
<evidence type="ECO:0000313" key="5">
    <source>
        <dbReference type="EMBL" id="CAG7709883.1"/>
    </source>
</evidence>
<feature type="region of interest" description="Disordered" evidence="3">
    <location>
        <begin position="1"/>
        <end position="25"/>
    </location>
</feature>
<dbReference type="GO" id="GO:0043005">
    <property type="term" value="C:neuron projection"/>
    <property type="evidence" value="ECO:0007669"/>
    <property type="project" value="TreeGrafter"/>
</dbReference>